<feature type="chain" id="PRO_5046316391" evidence="1">
    <location>
        <begin position="24"/>
        <end position="135"/>
    </location>
</feature>
<evidence type="ECO:0000256" key="1">
    <source>
        <dbReference type="SAM" id="SignalP"/>
    </source>
</evidence>
<reference evidence="2 3" key="1">
    <citation type="submission" date="2024-01" db="EMBL/GenBank/DDBJ databases">
        <title>Pedobacter sp. nov., isolated from oil-contaminated soil.</title>
        <authorList>
            <person name="Le N.T.T."/>
        </authorList>
    </citation>
    <scope>NUCLEOTIDE SEQUENCE [LARGE SCALE GENOMIC DNA]</scope>
    <source>
        <strain evidence="2 3">VNH31</strain>
    </source>
</reference>
<feature type="signal peptide" evidence="1">
    <location>
        <begin position="1"/>
        <end position="23"/>
    </location>
</feature>
<name>A0ABU7GZX9_9SPHI</name>
<sequence length="135" mass="15243">MSYFKVSLTILFFSCFMGFSSFAQKLAKSFNFTYDEQFNPYVTVKLENKLKKQVAQVVYVFQFGDFSGWEDTSVSRALKASSSTTVVRTINLKPGYASTDKFRVPQLPGGSKETPLVQILRIRYADGTIDDTVSQ</sequence>
<accession>A0ABU7GZX9</accession>
<dbReference type="EMBL" id="JAZDQU010000001">
    <property type="protein sequence ID" value="MEE1884372.1"/>
    <property type="molecule type" value="Genomic_DNA"/>
</dbReference>
<keyword evidence="3" id="KW-1185">Reference proteome</keyword>
<dbReference type="RefSeq" id="WP_330145289.1">
    <property type="nucleotide sequence ID" value="NZ_JAZDQU010000001.1"/>
</dbReference>
<comment type="caution">
    <text evidence="2">The sequence shown here is derived from an EMBL/GenBank/DDBJ whole genome shotgun (WGS) entry which is preliminary data.</text>
</comment>
<gene>
    <name evidence="2" type="ORF">VRU49_02960</name>
</gene>
<evidence type="ECO:0000313" key="3">
    <source>
        <dbReference type="Proteomes" id="UP001337681"/>
    </source>
</evidence>
<evidence type="ECO:0000313" key="2">
    <source>
        <dbReference type="EMBL" id="MEE1884372.1"/>
    </source>
</evidence>
<keyword evidence="1" id="KW-0732">Signal</keyword>
<organism evidence="2 3">
    <name type="scientific">Pedobacter flavus</name>
    <dbReference type="NCBI Taxonomy" id="3113906"/>
    <lineage>
        <taxon>Bacteria</taxon>
        <taxon>Pseudomonadati</taxon>
        <taxon>Bacteroidota</taxon>
        <taxon>Sphingobacteriia</taxon>
        <taxon>Sphingobacteriales</taxon>
        <taxon>Sphingobacteriaceae</taxon>
        <taxon>Pedobacter</taxon>
    </lineage>
</organism>
<proteinExistence type="predicted"/>
<protein>
    <submittedName>
        <fullName evidence="2">Uncharacterized protein</fullName>
    </submittedName>
</protein>
<dbReference type="Proteomes" id="UP001337681">
    <property type="component" value="Unassembled WGS sequence"/>
</dbReference>